<keyword evidence="6 12" id="KW-0547">Nucleotide-binding</keyword>
<dbReference type="PANTHER" id="PTHR47545">
    <property type="entry name" value="MULTIFUNCTIONAL CCA PROTEIN"/>
    <property type="match status" value="1"/>
</dbReference>
<keyword evidence="1 12" id="KW-0533">Nickel</keyword>
<evidence type="ECO:0000256" key="9">
    <source>
        <dbReference type="ARBA" id="ARBA00022840"/>
    </source>
</evidence>
<keyword evidence="7 12" id="KW-0692">RNA repair</keyword>
<dbReference type="Gene3D" id="3.30.460.10">
    <property type="entry name" value="Beta Polymerase, domain 2"/>
    <property type="match status" value="1"/>
</dbReference>
<keyword evidence="10 12" id="KW-0460">Magnesium</keyword>
<feature type="binding site" evidence="12">
    <location>
        <position position="91"/>
    </location>
    <ligand>
        <name>CTP</name>
        <dbReference type="ChEBI" id="CHEBI:37563"/>
    </ligand>
</feature>
<evidence type="ECO:0000256" key="5">
    <source>
        <dbReference type="ARBA" id="ARBA00022723"/>
    </source>
</evidence>
<keyword evidence="4 12" id="KW-0548">Nucleotidyltransferase</keyword>
<feature type="binding site" evidence="12">
    <location>
        <position position="8"/>
    </location>
    <ligand>
        <name>ATP</name>
        <dbReference type="ChEBI" id="CHEBI:30616"/>
    </ligand>
</feature>
<dbReference type="Gene3D" id="1.10.3090.10">
    <property type="entry name" value="cca-adding enzyme, domain 2"/>
    <property type="match status" value="1"/>
</dbReference>
<evidence type="ECO:0000259" key="13">
    <source>
        <dbReference type="PROSITE" id="PS51831"/>
    </source>
</evidence>
<reference evidence="14 15" key="1">
    <citation type="submission" date="2018-12" db="EMBL/GenBank/DDBJ databases">
        <title>Dyella dinghuensis sp. nov. DHOA06 and Dyella choica sp. nov. 4M-K27, isolated from forest soil.</title>
        <authorList>
            <person name="Qiu L.-H."/>
            <person name="Gao Z.-H."/>
        </authorList>
    </citation>
    <scope>NUCLEOTIDE SEQUENCE [LARGE SCALE GENOMIC DNA]</scope>
    <source>
        <strain evidence="14 15">4M-K27</strain>
    </source>
</reference>
<sequence>MRTYLVGGAVRDKLLGRPVTDHDHVVVGASPQDMLALGYKPVGKDFPVFLHPQTSEEYALARTERKTGHGYHGFAIHADPSVTLEQDLVRRDLTINAIAQDEEGRLVDPYGGERDIEQRLLRHVSPAFIEDPVRLLRVARFAARFAPLGFTVANETMALLQQMVRDGEVDHLVPERVWAETRKALSEAQPSAFLRVLRESGALAVVFPEIDALYGVPQRAEFHPEIDTGIHLEMVLDAAARLAPGNDLVGFCALTHDLGKALTPQDELPRHVGHEHRGVEPLRALAARIKVPTEYAELAELVCREHLNAHRAFELKAATVLKLLTALDALRRPERLQIFLTACLADKRGRLGHEQDDYPQADWLRLARDAAESITSTPFVSQGLTGPAIGAAMEKARVQAINELR</sequence>
<dbReference type="OrthoDB" id="9805698at2"/>
<evidence type="ECO:0000313" key="15">
    <source>
        <dbReference type="Proteomes" id="UP000274358"/>
    </source>
</evidence>
<dbReference type="SUPFAM" id="SSF81301">
    <property type="entry name" value="Nucleotidyltransferase"/>
    <property type="match status" value="1"/>
</dbReference>
<dbReference type="InterPro" id="IPR050124">
    <property type="entry name" value="tRNA_CCA-adding_enzyme"/>
</dbReference>
<dbReference type="CDD" id="cd05398">
    <property type="entry name" value="NT_ClassII-CCAase"/>
    <property type="match status" value="1"/>
</dbReference>
<dbReference type="GO" id="GO:0004112">
    <property type="term" value="F:cyclic-nucleotide phosphodiesterase activity"/>
    <property type="evidence" value="ECO:0007669"/>
    <property type="project" value="UniProtKB-UniRule"/>
</dbReference>
<evidence type="ECO:0000256" key="10">
    <source>
        <dbReference type="ARBA" id="ARBA00022842"/>
    </source>
</evidence>
<protein>
    <recommendedName>
        <fullName evidence="12">Multifunctional CCA protein</fullName>
    </recommendedName>
    <domain>
        <recommendedName>
            <fullName evidence="12">CCA-adding enzyme</fullName>
            <ecNumber evidence="12">2.7.7.72</ecNumber>
        </recommendedName>
        <alternativeName>
            <fullName evidence="12">CCA tRNA nucleotidyltransferase</fullName>
        </alternativeName>
        <alternativeName>
            <fullName evidence="12">tRNA CCA-pyrophosphorylase</fullName>
        </alternativeName>
        <alternativeName>
            <fullName evidence="12">tRNA adenylyl-/cytidylyl-transferase</fullName>
        </alternativeName>
        <alternativeName>
            <fullName evidence="12">tRNA nucleotidyltransferase</fullName>
        </alternativeName>
        <alternativeName>
            <fullName evidence="12">tRNA-NT</fullName>
        </alternativeName>
    </domain>
    <domain>
        <recommendedName>
            <fullName evidence="12">2'-nucleotidase</fullName>
            <ecNumber evidence="12">3.1.3.-</ecNumber>
        </recommendedName>
    </domain>
    <domain>
        <recommendedName>
            <fullName evidence="12">2',3'-cyclic phosphodiesterase</fullName>
            <ecNumber evidence="12">3.1.4.-</ecNumber>
        </recommendedName>
    </domain>
    <domain>
        <recommendedName>
            <fullName evidence="12">Phosphatase</fullName>
        </recommendedName>
    </domain>
</protein>
<dbReference type="GO" id="GO:0001680">
    <property type="term" value="P:tRNA 3'-terminal CCA addition"/>
    <property type="evidence" value="ECO:0007669"/>
    <property type="project" value="UniProtKB-UniRule"/>
</dbReference>
<evidence type="ECO:0000313" key="14">
    <source>
        <dbReference type="EMBL" id="RUL74868.1"/>
    </source>
</evidence>
<dbReference type="InterPro" id="IPR012006">
    <property type="entry name" value="CCA_bact"/>
</dbReference>
<gene>
    <name evidence="12" type="primary">cca</name>
    <name evidence="14" type="ORF">EKH80_12345</name>
</gene>
<dbReference type="InterPro" id="IPR003607">
    <property type="entry name" value="HD/PDEase_dom"/>
</dbReference>
<comment type="function">
    <text evidence="12">Catalyzes the addition and repair of the essential 3'-terminal CCA sequence in tRNAs without using a nucleic acid template. Adds these three nucleotides in the order of C, C, and A to the tRNA nucleotide-73, using CTP and ATP as substrates and producing inorganic pyrophosphate. tRNA 3'-terminal CCA addition is required both for tRNA processing and repair. Also involved in tRNA surveillance by mediating tandem CCA addition to generate a CCACCA at the 3' terminus of unstable tRNAs. While stable tRNAs receive only 3'-terminal CCA, unstable tRNAs are marked with CCACCA and rapidly degraded.</text>
</comment>
<keyword evidence="11 12" id="KW-0694">RNA-binding</keyword>
<accession>A0A3S0S9N1</accession>
<dbReference type="HAMAP" id="MF_01261">
    <property type="entry name" value="CCA_bact_type1"/>
    <property type="match status" value="1"/>
</dbReference>
<feature type="binding site" evidence="12">
    <location>
        <position position="137"/>
    </location>
    <ligand>
        <name>ATP</name>
        <dbReference type="ChEBI" id="CHEBI:30616"/>
    </ligand>
</feature>
<comment type="catalytic activity">
    <reaction evidence="12">
        <text>a tRNA with a 3' CCA end + 2 CTP + ATP = a tRNA with a 3' CCACCA end + 3 diphosphate</text>
        <dbReference type="Rhea" id="RHEA:76235"/>
        <dbReference type="Rhea" id="RHEA-COMP:10468"/>
        <dbReference type="Rhea" id="RHEA-COMP:18655"/>
        <dbReference type="ChEBI" id="CHEBI:30616"/>
        <dbReference type="ChEBI" id="CHEBI:33019"/>
        <dbReference type="ChEBI" id="CHEBI:37563"/>
        <dbReference type="ChEBI" id="CHEBI:83071"/>
        <dbReference type="ChEBI" id="CHEBI:195187"/>
    </reaction>
</comment>
<proteinExistence type="inferred from homology"/>
<comment type="catalytic activity">
    <reaction evidence="12">
        <text>a tRNA precursor + 2 CTP + ATP = a tRNA with a 3' CCA end + 3 diphosphate</text>
        <dbReference type="Rhea" id="RHEA:14433"/>
        <dbReference type="Rhea" id="RHEA-COMP:10465"/>
        <dbReference type="Rhea" id="RHEA-COMP:10468"/>
        <dbReference type="ChEBI" id="CHEBI:30616"/>
        <dbReference type="ChEBI" id="CHEBI:33019"/>
        <dbReference type="ChEBI" id="CHEBI:37563"/>
        <dbReference type="ChEBI" id="CHEBI:74896"/>
        <dbReference type="ChEBI" id="CHEBI:83071"/>
        <dbReference type="EC" id="2.7.7.72"/>
    </reaction>
</comment>
<dbReference type="Pfam" id="PF12627">
    <property type="entry name" value="PolyA_pol_RNAbd"/>
    <property type="match status" value="1"/>
</dbReference>
<dbReference type="InterPro" id="IPR032828">
    <property type="entry name" value="PolyA_RNA-bd"/>
</dbReference>
<keyword evidence="2 12" id="KW-0808">Transferase</keyword>
<feature type="binding site" evidence="12">
    <location>
        <position position="140"/>
    </location>
    <ligand>
        <name>ATP</name>
        <dbReference type="ChEBI" id="CHEBI:30616"/>
    </ligand>
</feature>
<evidence type="ECO:0000256" key="12">
    <source>
        <dbReference type="HAMAP-Rule" id="MF_01261"/>
    </source>
</evidence>
<dbReference type="EMBL" id="RYYV01000008">
    <property type="protein sequence ID" value="RUL74868.1"/>
    <property type="molecule type" value="Genomic_DNA"/>
</dbReference>
<dbReference type="InterPro" id="IPR002646">
    <property type="entry name" value="PolA_pol_head_dom"/>
</dbReference>
<dbReference type="PROSITE" id="PS51831">
    <property type="entry name" value="HD"/>
    <property type="match status" value="1"/>
</dbReference>
<evidence type="ECO:0000256" key="11">
    <source>
        <dbReference type="ARBA" id="ARBA00022884"/>
    </source>
</evidence>
<dbReference type="GO" id="GO:0004810">
    <property type="term" value="F:CCA tRNA nucleotidyltransferase activity"/>
    <property type="evidence" value="ECO:0007669"/>
    <property type="project" value="UniProtKB-UniRule"/>
</dbReference>
<feature type="binding site" evidence="12">
    <location>
        <position position="8"/>
    </location>
    <ligand>
        <name>CTP</name>
        <dbReference type="ChEBI" id="CHEBI:37563"/>
    </ligand>
</feature>
<feature type="binding site" evidence="12">
    <location>
        <position position="140"/>
    </location>
    <ligand>
        <name>CTP</name>
        <dbReference type="ChEBI" id="CHEBI:37563"/>
    </ligand>
</feature>
<evidence type="ECO:0000256" key="2">
    <source>
        <dbReference type="ARBA" id="ARBA00022679"/>
    </source>
</evidence>
<comment type="cofactor">
    <cofactor evidence="12">
        <name>Mg(2+)</name>
        <dbReference type="ChEBI" id="CHEBI:18420"/>
    </cofactor>
    <text evidence="12">Magnesium is required for nucleotidyltransferase activity.</text>
</comment>
<dbReference type="GO" id="GO:0042245">
    <property type="term" value="P:RNA repair"/>
    <property type="evidence" value="ECO:0007669"/>
    <property type="project" value="UniProtKB-KW"/>
</dbReference>
<dbReference type="InterPro" id="IPR006674">
    <property type="entry name" value="HD_domain"/>
</dbReference>
<dbReference type="PANTHER" id="PTHR47545:SF1">
    <property type="entry name" value="MULTIFUNCTIONAL CCA PROTEIN"/>
    <property type="match status" value="1"/>
</dbReference>
<keyword evidence="15" id="KW-1185">Reference proteome</keyword>
<feature type="binding site" evidence="12">
    <location>
        <position position="91"/>
    </location>
    <ligand>
        <name>ATP</name>
        <dbReference type="ChEBI" id="CHEBI:30616"/>
    </ligand>
</feature>
<dbReference type="Pfam" id="PF01743">
    <property type="entry name" value="PolyA_pol"/>
    <property type="match status" value="1"/>
</dbReference>
<dbReference type="GO" id="GO:0160016">
    <property type="term" value="F:CCACCA tRNA nucleotidyltransferase activity"/>
    <property type="evidence" value="ECO:0007669"/>
    <property type="project" value="RHEA"/>
</dbReference>
<keyword evidence="9 12" id="KW-0067">ATP-binding</keyword>
<dbReference type="EC" id="2.7.7.72" evidence="12"/>
<feature type="binding site" evidence="12">
    <location>
        <position position="137"/>
    </location>
    <ligand>
        <name>CTP</name>
        <dbReference type="ChEBI" id="CHEBI:37563"/>
    </ligand>
</feature>
<feature type="binding site" evidence="12">
    <location>
        <position position="23"/>
    </location>
    <ligand>
        <name>Mg(2+)</name>
        <dbReference type="ChEBI" id="CHEBI:18420"/>
    </ligand>
</feature>
<comment type="miscellaneous">
    <text evidence="12">A single active site specifically recognizes both ATP and CTP and is responsible for their addition.</text>
</comment>
<feature type="binding site" evidence="12">
    <location>
        <position position="21"/>
    </location>
    <ligand>
        <name>Mg(2+)</name>
        <dbReference type="ChEBI" id="CHEBI:18420"/>
    </ligand>
</feature>
<comment type="caution">
    <text evidence="14">The sequence shown here is derived from an EMBL/GenBank/DDBJ whole genome shotgun (WGS) entry which is preliminary data.</text>
</comment>
<dbReference type="SUPFAM" id="SSF81891">
    <property type="entry name" value="Poly A polymerase C-terminal region-like"/>
    <property type="match status" value="1"/>
</dbReference>
<evidence type="ECO:0000256" key="8">
    <source>
        <dbReference type="ARBA" id="ARBA00022801"/>
    </source>
</evidence>
<evidence type="ECO:0000256" key="3">
    <source>
        <dbReference type="ARBA" id="ARBA00022694"/>
    </source>
</evidence>
<dbReference type="GO" id="GO:0000287">
    <property type="term" value="F:magnesium ion binding"/>
    <property type="evidence" value="ECO:0007669"/>
    <property type="project" value="UniProtKB-UniRule"/>
</dbReference>
<dbReference type="AlphaFoldDB" id="A0A3S0S9N1"/>
<comment type="subunit">
    <text evidence="12">Monomer. Can also form homodimers and oligomers.</text>
</comment>
<comment type="similarity">
    <text evidence="12">Belongs to the tRNA nucleotidyltransferase/poly(A) polymerase family. Bacterial CCA-adding enzyme type 1 subfamily.</text>
</comment>
<feature type="binding site" evidence="12">
    <location>
        <position position="11"/>
    </location>
    <ligand>
        <name>ATP</name>
        <dbReference type="ChEBI" id="CHEBI:30616"/>
    </ligand>
</feature>
<comment type="domain">
    <text evidence="12">Comprises two domains: an N-terminal domain containing the nucleotidyltransferase activity and a C-terminal HD domain associated with both phosphodiesterase and phosphatase activities.</text>
</comment>
<feature type="domain" description="HD" evidence="13">
    <location>
        <begin position="228"/>
        <end position="330"/>
    </location>
</feature>
<dbReference type="Proteomes" id="UP000274358">
    <property type="component" value="Unassembled WGS sequence"/>
</dbReference>
<dbReference type="HAMAP" id="MF_01262">
    <property type="entry name" value="CCA_bact_type2"/>
    <property type="match status" value="1"/>
</dbReference>
<evidence type="ECO:0000256" key="6">
    <source>
        <dbReference type="ARBA" id="ARBA00022741"/>
    </source>
</evidence>
<dbReference type="EC" id="3.1.4.-" evidence="12"/>
<feature type="binding site" evidence="12">
    <location>
        <position position="11"/>
    </location>
    <ligand>
        <name>CTP</name>
        <dbReference type="ChEBI" id="CHEBI:37563"/>
    </ligand>
</feature>
<keyword evidence="5 12" id="KW-0479">Metal-binding</keyword>
<dbReference type="NCBIfam" id="NF008137">
    <property type="entry name" value="PRK10885.1"/>
    <property type="match status" value="1"/>
</dbReference>
<organism evidence="14 15">
    <name type="scientific">Dyella choica</name>
    <dbReference type="NCBI Taxonomy" id="1927959"/>
    <lineage>
        <taxon>Bacteria</taxon>
        <taxon>Pseudomonadati</taxon>
        <taxon>Pseudomonadota</taxon>
        <taxon>Gammaproteobacteria</taxon>
        <taxon>Lysobacterales</taxon>
        <taxon>Rhodanobacteraceae</taxon>
        <taxon>Dyella</taxon>
    </lineage>
</organism>
<dbReference type="RefSeq" id="WP_126685064.1">
    <property type="nucleotide sequence ID" value="NZ_RYYV01000008.1"/>
</dbReference>
<dbReference type="InterPro" id="IPR043519">
    <property type="entry name" value="NT_sf"/>
</dbReference>
<evidence type="ECO:0000256" key="4">
    <source>
        <dbReference type="ARBA" id="ARBA00022695"/>
    </source>
</evidence>
<dbReference type="EC" id="3.1.3.-" evidence="12"/>
<evidence type="ECO:0000256" key="1">
    <source>
        <dbReference type="ARBA" id="ARBA00022596"/>
    </source>
</evidence>
<dbReference type="GO" id="GO:0005524">
    <property type="term" value="F:ATP binding"/>
    <property type="evidence" value="ECO:0007669"/>
    <property type="project" value="UniProtKB-UniRule"/>
</dbReference>
<keyword evidence="8 12" id="KW-0378">Hydrolase</keyword>
<dbReference type="GO" id="GO:0016791">
    <property type="term" value="F:phosphatase activity"/>
    <property type="evidence" value="ECO:0007669"/>
    <property type="project" value="UniProtKB-UniRule"/>
</dbReference>
<dbReference type="PIRSF" id="PIRSF000813">
    <property type="entry name" value="CCA_bact"/>
    <property type="match status" value="1"/>
</dbReference>
<name>A0A3S0S9N1_9GAMM</name>
<comment type="cofactor">
    <cofactor evidence="12">
        <name>Ni(2+)</name>
        <dbReference type="ChEBI" id="CHEBI:49786"/>
    </cofactor>
    <text evidence="12">Nickel for phosphatase activity.</text>
</comment>
<dbReference type="Pfam" id="PF01966">
    <property type="entry name" value="HD"/>
    <property type="match status" value="1"/>
</dbReference>
<dbReference type="GO" id="GO:0000049">
    <property type="term" value="F:tRNA binding"/>
    <property type="evidence" value="ECO:0007669"/>
    <property type="project" value="UniProtKB-UniRule"/>
</dbReference>
<evidence type="ECO:0000256" key="7">
    <source>
        <dbReference type="ARBA" id="ARBA00022800"/>
    </source>
</evidence>
<dbReference type="CDD" id="cd00077">
    <property type="entry name" value="HDc"/>
    <property type="match status" value="1"/>
</dbReference>
<keyword evidence="3 12" id="KW-0819">tRNA processing</keyword>
<keyword evidence="12" id="KW-0511">Multifunctional enzyme</keyword>